<name>A0A1Z1LY14_9CAUD</name>
<dbReference type="GO" id="GO:0004519">
    <property type="term" value="F:endonuclease activity"/>
    <property type="evidence" value="ECO:0007669"/>
    <property type="project" value="UniProtKB-KW"/>
</dbReference>
<protein>
    <submittedName>
        <fullName evidence="1">Endonuclease IV</fullName>
    </submittedName>
</protein>
<keyword evidence="2" id="KW-1185">Reference proteome</keyword>
<keyword evidence="1" id="KW-0540">Nuclease</keyword>
<keyword evidence="1" id="KW-0255">Endonuclease</keyword>
<reference evidence="1 2" key="1">
    <citation type="submission" date="2017-04" db="EMBL/GenBank/DDBJ databases">
        <title>Environmental T4-family bacteriophages evolve to escape abortive infection via multiple routes in a bacterial host employing altruistic suicide through Type III toxin-antitoxin systems.</title>
        <authorList>
            <person name="Chen B."/>
            <person name="Salmond G.P.C."/>
            <person name="Akusobi C."/>
            <person name="Fang X."/>
        </authorList>
    </citation>
    <scope>NUCLEOTIDE SEQUENCE [LARGE SCALE GENOMIC DNA]</scope>
</reference>
<dbReference type="GeneID" id="40085681"/>
<keyword evidence="1" id="KW-0378">Hydrolase</keyword>
<dbReference type="Proteomes" id="UP000225148">
    <property type="component" value="Segment"/>
</dbReference>
<organism evidence="1 2">
    <name type="scientific">Serratia phage CHI14</name>
    <dbReference type="NCBI Taxonomy" id="2006941"/>
    <lineage>
        <taxon>Viruses</taxon>
        <taxon>Duplodnaviria</taxon>
        <taxon>Heunggongvirae</taxon>
        <taxon>Uroviricota</taxon>
        <taxon>Caudoviricetes</taxon>
        <taxon>Pantevenvirales</taxon>
        <taxon>Straboviridae</taxon>
        <taxon>Tevenvirinae</taxon>
        <taxon>Winklervirus</taxon>
        <taxon>Winklervirus chi14</taxon>
    </lineage>
</organism>
<sequence>MELTNPGWTRLAELKPKTFMVKDLSSEDLVKIKDTAKYSLEQNPDQDQSDVNERCAIAIMAERYVAEHLDGYINHGKENLKDPHTYAYDVLAHPKYSGLRVEVKTSSVDLVRKANNERQWVGCTTGRFGRYPGGYGINLGPFIEFPVADVIIIFWSEKVAPGAYKLIPYVLADKMAFKKEAGLVKKSNYTGWYLSGRIDWGYEDSCAFKVFTSSE</sequence>
<dbReference type="EMBL" id="MF036690">
    <property type="protein sequence ID" value="ARW57695.1"/>
    <property type="molecule type" value="Genomic_DNA"/>
</dbReference>
<proteinExistence type="predicted"/>
<dbReference type="RefSeq" id="YP_009609597.1">
    <property type="nucleotide sequence ID" value="NC_041996.1"/>
</dbReference>
<evidence type="ECO:0000313" key="1">
    <source>
        <dbReference type="EMBL" id="ARW57695.1"/>
    </source>
</evidence>
<evidence type="ECO:0000313" key="2">
    <source>
        <dbReference type="Proteomes" id="UP000225148"/>
    </source>
</evidence>
<accession>A0A1Z1LY14</accession>
<dbReference type="KEGG" id="vg:40085681"/>
<dbReference type="OrthoDB" id="13240at10239"/>